<dbReference type="InterPro" id="IPR038050">
    <property type="entry name" value="Neuro_actylchol_rec"/>
</dbReference>
<protein>
    <recommendedName>
        <fullName evidence="5">Neurotransmitter-gated ion-channel transmembrane domain-containing protein</fullName>
    </recommendedName>
</protein>
<dbReference type="GO" id="GO:0006811">
    <property type="term" value="P:monoatomic ion transport"/>
    <property type="evidence" value="ECO:0007669"/>
    <property type="project" value="InterPro"/>
</dbReference>
<keyword evidence="1" id="KW-1133">Transmembrane helix</keyword>
<name>A0AAV2RHM2_MEGNR</name>
<evidence type="ECO:0000256" key="2">
    <source>
        <dbReference type="SAM" id="SignalP"/>
    </source>
</evidence>
<feature type="signal peptide" evidence="2">
    <location>
        <begin position="1"/>
        <end position="17"/>
    </location>
</feature>
<dbReference type="GO" id="GO:0016020">
    <property type="term" value="C:membrane"/>
    <property type="evidence" value="ECO:0007669"/>
    <property type="project" value="InterPro"/>
</dbReference>
<keyword evidence="2" id="KW-0732">Signal</keyword>
<evidence type="ECO:0000313" key="4">
    <source>
        <dbReference type="Proteomes" id="UP001497623"/>
    </source>
</evidence>
<keyword evidence="4" id="KW-1185">Reference proteome</keyword>
<proteinExistence type="predicted"/>
<organism evidence="3 4">
    <name type="scientific">Meganyctiphanes norvegica</name>
    <name type="common">Northern krill</name>
    <name type="synonym">Thysanopoda norvegica</name>
    <dbReference type="NCBI Taxonomy" id="48144"/>
    <lineage>
        <taxon>Eukaryota</taxon>
        <taxon>Metazoa</taxon>
        <taxon>Ecdysozoa</taxon>
        <taxon>Arthropoda</taxon>
        <taxon>Crustacea</taxon>
        <taxon>Multicrustacea</taxon>
        <taxon>Malacostraca</taxon>
        <taxon>Eumalacostraca</taxon>
        <taxon>Eucarida</taxon>
        <taxon>Euphausiacea</taxon>
        <taxon>Euphausiidae</taxon>
        <taxon>Meganyctiphanes</taxon>
    </lineage>
</organism>
<feature type="transmembrane region" description="Helical" evidence="1">
    <location>
        <begin position="20"/>
        <end position="38"/>
    </location>
</feature>
<sequence>VVSIMTLLQFLLPLTNSKRLTVGCCSALITTLMLIYLANTIPPLASKMPIIVKFFGQVLLMEMLILIVECVTLRLATSSPSLAPPARLKALLMGPLSVVLMLDHSHSQNGKKSFDNEDCVVHEATTISHNRDWLLVATALDRMAALIFILIFIITLLAYVAPL</sequence>
<reference evidence="3 4" key="1">
    <citation type="submission" date="2024-05" db="EMBL/GenBank/DDBJ databases">
        <authorList>
            <person name="Wallberg A."/>
        </authorList>
    </citation>
    <scope>NUCLEOTIDE SEQUENCE [LARGE SCALE GENOMIC DNA]</scope>
</reference>
<evidence type="ECO:0000313" key="3">
    <source>
        <dbReference type="EMBL" id="CAL4122875.1"/>
    </source>
</evidence>
<dbReference type="Proteomes" id="UP001497623">
    <property type="component" value="Unassembled WGS sequence"/>
</dbReference>
<feature type="transmembrane region" description="Helical" evidence="1">
    <location>
        <begin position="50"/>
        <end position="76"/>
    </location>
</feature>
<dbReference type="AlphaFoldDB" id="A0AAV2RHM2"/>
<accession>A0AAV2RHM2</accession>
<dbReference type="InterPro" id="IPR036719">
    <property type="entry name" value="Neuro-gated_channel_TM_sf"/>
</dbReference>
<feature type="transmembrane region" description="Helical" evidence="1">
    <location>
        <begin position="143"/>
        <end position="161"/>
    </location>
</feature>
<dbReference type="Gene3D" id="1.20.58.390">
    <property type="entry name" value="Neurotransmitter-gated ion-channel transmembrane domain"/>
    <property type="match status" value="1"/>
</dbReference>
<keyword evidence="1" id="KW-0812">Transmembrane</keyword>
<feature type="non-terminal residue" evidence="3">
    <location>
        <position position="1"/>
    </location>
</feature>
<feature type="chain" id="PRO_5043360038" description="Neurotransmitter-gated ion-channel transmembrane domain-containing protein" evidence="2">
    <location>
        <begin position="18"/>
        <end position="163"/>
    </location>
</feature>
<dbReference type="SUPFAM" id="SSF90112">
    <property type="entry name" value="Neurotransmitter-gated ion-channel transmembrane pore"/>
    <property type="match status" value="1"/>
</dbReference>
<evidence type="ECO:0000256" key="1">
    <source>
        <dbReference type="SAM" id="Phobius"/>
    </source>
</evidence>
<dbReference type="EMBL" id="CAXKWB010020920">
    <property type="protein sequence ID" value="CAL4122875.1"/>
    <property type="molecule type" value="Genomic_DNA"/>
</dbReference>
<gene>
    <name evidence="3" type="ORF">MNOR_LOCUS23584</name>
</gene>
<comment type="caution">
    <text evidence="3">The sequence shown here is derived from an EMBL/GenBank/DDBJ whole genome shotgun (WGS) entry which is preliminary data.</text>
</comment>
<evidence type="ECO:0008006" key="5">
    <source>
        <dbReference type="Google" id="ProtNLM"/>
    </source>
</evidence>
<keyword evidence="1" id="KW-0472">Membrane</keyword>